<proteinExistence type="predicted"/>
<evidence type="ECO:0000313" key="1">
    <source>
        <dbReference type="EMBL" id="KAG5205098.1"/>
    </source>
</evidence>
<organism evidence="1 2">
    <name type="scientific">Ovis aries</name>
    <name type="common">Sheep</name>
    <dbReference type="NCBI Taxonomy" id="9940"/>
    <lineage>
        <taxon>Eukaryota</taxon>
        <taxon>Metazoa</taxon>
        <taxon>Chordata</taxon>
        <taxon>Craniata</taxon>
        <taxon>Vertebrata</taxon>
        <taxon>Euteleostomi</taxon>
        <taxon>Mammalia</taxon>
        <taxon>Eutheria</taxon>
        <taxon>Laurasiatheria</taxon>
        <taxon>Artiodactyla</taxon>
        <taxon>Ruminantia</taxon>
        <taxon>Pecora</taxon>
        <taxon>Bovidae</taxon>
        <taxon>Caprinae</taxon>
        <taxon>Ovis</taxon>
    </lineage>
</organism>
<dbReference type="EMBL" id="JAEMGP010000009">
    <property type="protein sequence ID" value="KAG5205098.1"/>
    <property type="molecule type" value="Genomic_DNA"/>
</dbReference>
<reference evidence="1 2" key="1">
    <citation type="submission" date="2020-12" db="EMBL/GenBank/DDBJ databases">
        <title>De novo assembly of Tibetan sheep genome.</title>
        <authorList>
            <person name="Li X."/>
        </authorList>
    </citation>
    <scope>NUCLEOTIDE SEQUENCE [LARGE SCALE GENOMIC DNA]</scope>
    <source>
        <tissue evidence="1">Heart</tissue>
    </source>
</reference>
<protein>
    <submittedName>
        <fullName evidence="1">Uncharacterized protein</fullName>
    </submittedName>
</protein>
<gene>
    <name evidence="1" type="ORF">JEQ12_019543</name>
</gene>
<accession>A0A835ZZ60</accession>
<comment type="caution">
    <text evidence="1">The sequence shown here is derived from an EMBL/GenBank/DDBJ whole genome shotgun (WGS) entry which is preliminary data.</text>
</comment>
<name>A0A835ZZ60_SHEEP</name>
<sequence>MKRSNLTMFTVLNSENERSRKANKMAYRKLLLLVDFTALRTEYVCVFLSNLGPFMKSYEDAFCFELCMSKLQPNSSASEGSFIPQKSTNYSSRYKCSII</sequence>
<evidence type="ECO:0000313" key="2">
    <source>
        <dbReference type="Proteomes" id="UP000664991"/>
    </source>
</evidence>
<dbReference type="Proteomes" id="UP000664991">
    <property type="component" value="Unassembled WGS sequence"/>
</dbReference>
<dbReference type="AlphaFoldDB" id="A0A835ZZ60"/>